<keyword evidence="2" id="KW-1185">Reference proteome</keyword>
<evidence type="ECO:0000313" key="2">
    <source>
        <dbReference type="Proteomes" id="UP000489600"/>
    </source>
</evidence>
<dbReference type="Pfam" id="PF03140">
    <property type="entry name" value="DUF247"/>
    <property type="match status" value="1"/>
</dbReference>
<comment type="caution">
    <text evidence="1">The sequence shown here is derived from an EMBL/GenBank/DDBJ whole genome shotgun (WGS) entry which is preliminary data.</text>
</comment>
<organism evidence="1 2">
    <name type="scientific">Arabis nemorensis</name>
    <dbReference type="NCBI Taxonomy" id="586526"/>
    <lineage>
        <taxon>Eukaryota</taxon>
        <taxon>Viridiplantae</taxon>
        <taxon>Streptophyta</taxon>
        <taxon>Embryophyta</taxon>
        <taxon>Tracheophyta</taxon>
        <taxon>Spermatophyta</taxon>
        <taxon>Magnoliopsida</taxon>
        <taxon>eudicotyledons</taxon>
        <taxon>Gunneridae</taxon>
        <taxon>Pentapetalae</taxon>
        <taxon>rosids</taxon>
        <taxon>malvids</taxon>
        <taxon>Brassicales</taxon>
        <taxon>Brassicaceae</taxon>
        <taxon>Arabideae</taxon>
        <taxon>Arabis</taxon>
    </lineage>
</organism>
<dbReference type="AlphaFoldDB" id="A0A565CSH8"/>
<dbReference type="Proteomes" id="UP000489600">
    <property type="component" value="Unassembled WGS sequence"/>
</dbReference>
<name>A0A565CSH8_9BRAS</name>
<accession>A0A565CSH8</accession>
<dbReference type="PANTHER" id="PTHR31170:SF9">
    <property type="entry name" value="PROTEIN, PUTATIVE (DUF247)-RELATED"/>
    <property type="match status" value="1"/>
</dbReference>
<proteinExistence type="predicted"/>
<dbReference type="OrthoDB" id="1431509at2759"/>
<protein>
    <submittedName>
        <fullName evidence="1">Uncharacterized protein</fullName>
    </submittedName>
</protein>
<dbReference type="InterPro" id="IPR004158">
    <property type="entry name" value="DUF247_pln"/>
</dbReference>
<dbReference type="EMBL" id="CABITT030000008">
    <property type="protein sequence ID" value="VVB16710.1"/>
    <property type="molecule type" value="Genomic_DNA"/>
</dbReference>
<sequence length="126" mass="14794">MEFFTRLDGRLGDLILGTHFYISTVLGDLKLLENQLPYFIFDKLFHCHMEALCIEETLDQFILKSFSLDLKNKTNTKFKHFTDMFRCVYEESLDRTWKLNGLRGLAIVEMHNAENLSRVGVEVKVK</sequence>
<reference evidence="1" key="1">
    <citation type="submission" date="2019-07" db="EMBL/GenBank/DDBJ databases">
        <authorList>
            <person name="Dittberner H."/>
        </authorList>
    </citation>
    <scope>NUCLEOTIDE SEQUENCE [LARGE SCALE GENOMIC DNA]</scope>
</reference>
<gene>
    <name evidence="1" type="ORF">ANE_LOCUS27154</name>
</gene>
<evidence type="ECO:0000313" key="1">
    <source>
        <dbReference type="EMBL" id="VVB16710.1"/>
    </source>
</evidence>
<dbReference type="PANTHER" id="PTHR31170">
    <property type="entry name" value="BNAC04G53230D PROTEIN"/>
    <property type="match status" value="1"/>
</dbReference>